<dbReference type="SUPFAM" id="SSF55811">
    <property type="entry name" value="Nudix"/>
    <property type="match status" value="1"/>
</dbReference>
<evidence type="ECO:0000313" key="1">
    <source>
        <dbReference type="EMBL" id="TKW53918.1"/>
    </source>
</evidence>
<keyword evidence="2" id="KW-1185">Reference proteome</keyword>
<dbReference type="CDD" id="cd03676">
    <property type="entry name" value="NUDIX_Tnr3_like"/>
    <property type="match status" value="1"/>
</dbReference>
<comment type="caution">
    <text evidence="1">The sequence shown here is derived from an EMBL/GenBank/DDBJ whole genome shotgun (WGS) entry which is preliminary data.</text>
</comment>
<dbReference type="STRING" id="1306861.A0A4U6XDQ8"/>
<gene>
    <name evidence="1" type="primary">NUDT20</name>
    <name evidence="1" type="ORF">CTA1_92</name>
</gene>
<proteinExistence type="predicted"/>
<dbReference type="OrthoDB" id="10261522at2759"/>
<dbReference type="Proteomes" id="UP000310108">
    <property type="component" value="Unassembled WGS sequence"/>
</dbReference>
<accession>A0A4U6XDQ8</accession>
<reference evidence="1 2" key="1">
    <citation type="journal article" date="2019" name="PLoS ONE">
        <title>Comparative genome analysis indicates high evolutionary potential of pathogenicity genes in Colletotrichum tanaceti.</title>
        <authorList>
            <person name="Lelwala R.V."/>
            <person name="Korhonen P.K."/>
            <person name="Young N.D."/>
            <person name="Scott J.B."/>
            <person name="Ades P.A."/>
            <person name="Gasser R.B."/>
            <person name="Taylor P.W.J."/>
        </authorList>
    </citation>
    <scope>NUCLEOTIDE SEQUENCE [LARGE SCALE GENOMIC DNA]</scope>
    <source>
        <strain evidence="1">BRIP57314</strain>
    </source>
</reference>
<dbReference type="InterPro" id="IPR015797">
    <property type="entry name" value="NUDIX_hydrolase-like_dom_sf"/>
</dbReference>
<dbReference type="GO" id="GO:0016787">
    <property type="term" value="F:hydrolase activity"/>
    <property type="evidence" value="ECO:0007669"/>
    <property type="project" value="UniProtKB-KW"/>
</dbReference>
<name>A0A4U6XDQ8_9PEZI</name>
<dbReference type="Gene3D" id="3.90.79.10">
    <property type="entry name" value="Nucleoside Triphosphate Pyrophosphohydrolase"/>
    <property type="match status" value="1"/>
</dbReference>
<protein>
    <submittedName>
        <fullName evidence="1">Nudix hydrolase 20, chloroplastic</fullName>
    </submittedName>
</protein>
<dbReference type="EMBL" id="PJEX01000162">
    <property type="protein sequence ID" value="TKW53918.1"/>
    <property type="molecule type" value="Genomic_DNA"/>
</dbReference>
<keyword evidence="1" id="KW-0378">Hydrolase</keyword>
<evidence type="ECO:0000313" key="2">
    <source>
        <dbReference type="Proteomes" id="UP000310108"/>
    </source>
</evidence>
<sequence length="336" mass="38115">MPFTVPKDQCYRTFTTLLALVQDSNKFLRENITNGEYWTFCIQVGKQWKTFGIMTTKNALHLNAAGVAPRWLTINYTTRQIQLNPEHSANGTRLEAAFDQIRSHLHRTGLWAGTLKKYDDEKWPLVGAPFEAGILCDMVPIFGTVTTGVHLNIFQRRGKETLIYVAQRAKDKTFGGLLDQCAAGGFQSGTDRDALSCMVREAEEELKEGLPESDLRGAMKRQRCIQYCDVRDERWGDDEVGVPEPGIRVPFDLELREDASMRGETKEIMRIEALSVAQVRAALLAGQFKPNCALVMIDFLIRKNHLTDAQDLRDVPEIRKLLELTKIHCLEVKEVE</sequence>
<dbReference type="AlphaFoldDB" id="A0A4U6XDQ8"/>
<organism evidence="1 2">
    <name type="scientific">Colletotrichum tanaceti</name>
    <dbReference type="NCBI Taxonomy" id="1306861"/>
    <lineage>
        <taxon>Eukaryota</taxon>
        <taxon>Fungi</taxon>
        <taxon>Dikarya</taxon>
        <taxon>Ascomycota</taxon>
        <taxon>Pezizomycotina</taxon>
        <taxon>Sordariomycetes</taxon>
        <taxon>Hypocreomycetidae</taxon>
        <taxon>Glomerellales</taxon>
        <taxon>Glomerellaceae</taxon>
        <taxon>Colletotrichum</taxon>
        <taxon>Colletotrichum destructivum species complex</taxon>
    </lineage>
</organism>